<dbReference type="InterPro" id="IPR001563">
    <property type="entry name" value="Peptidase_S10"/>
</dbReference>
<accession>A0A8J8T245</accession>
<dbReference type="PROSITE" id="PS00560">
    <property type="entry name" value="CARBOXYPEPT_SER_HIS"/>
    <property type="match status" value="1"/>
</dbReference>
<sequence>MRAVTVLASFLLAIKALPAADRVESLYQMPDLSFGLYSGYLPVAGTSKQLHYVAALSENNWQTDPVLLWFNGGPGCSSMLGWLSENGPYSIIDGQSNFTKNQYSWNKEATIIYIEAPAGVGYSLCTDSKDDCDKYNDFNSADDSMQAFVQLMTVKFPELKNNDVYITGKSYAGIFVPRLAERVDWYIGNCTANKSCPFVPKLMGYIVCNGVTDYRYDNLKGFIDTAYWFGLISTSLWNDLINNQCYENNPPVAQCNQWIDELDKNLTNIPVFDILGKCWTPTIKQTLSECGGQSSLNFDEKRQMTAHRYASFIKSPLSSKHVGANPPCTYSQPLIDFMNNAAVRKALHIPDSAPEWIFCNDAIIGNYTKYPNGSIEVYESLRGKYKMLKLSGDTDLAVPTSATKGWIENLNWPISKEWKQFFVNGQVGGYTEERENGKFLFATIHGAGHMAPQWKPAPSYHVVFNFIKNQPI</sequence>
<dbReference type="Gene3D" id="3.40.50.1820">
    <property type="entry name" value="alpha/beta hydrolase"/>
    <property type="match status" value="1"/>
</dbReference>
<feature type="chain" id="PRO_5035248367" description="Carboxypeptidase" evidence="2">
    <location>
        <begin position="17"/>
        <end position="472"/>
    </location>
</feature>
<comment type="caution">
    <text evidence="3">The sequence shown here is derived from an EMBL/GenBank/DDBJ whole genome shotgun (WGS) entry which is preliminary data.</text>
</comment>
<evidence type="ECO:0000313" key="3">
    <source>
        <dbReference type="EMBL" id="TNV79040.1"/>
    </source>
</evidence>
<evidence type="ECO:0008006" key="5">
    <source>
        <dbReference type="Google" id="ProtNLM"/>
    </source>
</evidence>
<protein>
    <recommendedName>
        <fullName evidence="5">Carboxypeptidase</fullName>
    </recommendedName>
</protein>
<keyword evidence="4" id="KW-1185">Reference proteome</keyword>
<reference evidence="3" key="1">
    <citation type="submission" date="2019-06" db="EMBL/GenBank/DDBJ databases">
        <authorList>
            <person name="Zheng W."/>
        </authorList>
    </citation>
    <scope>NUCLEOTIDE SEQUENCE</scope>
    <source>
        <strain evidence="3">QDHG01</strain>
    </source>
</reference>
<dbReference type="GO" id="GO:0004185">
    <property type="term" value="F:serine-type carboxypeptidase activity"/>
    <property type="evidence" value="ECO:0007669"/>
    <property type="project" value="InterPro"/>
</dbReference>
<proteinExistence type="inferred from homology"/>
<dbReference type="Proteomes" id="UP000785679">
    <property type="component" value="Unassembled WGS sequence"/>
</dbReference>
<dbReference type="AlphaFoldDB" id="A0A8J8T245"/>
<dbReference type="PANTHER" id="PTHR11802:SF201">
    <property type="entry name" value="CARBOXYPEPTIDASE"/>
    <property type="match status" value="1"/>
</dbReference>
<gene>
    <name evidence="3" type="ORF">FGO68_gene12523</name>
</gene>
<organism evidence="3 4">
    <name type="scientific">Halteria grandinella</name>
    <dbReference type="NCBI Taxonomy" id="5974"/>
    <lineage>
        <taxon>Eukaryota</taxon>
        <taxon>Sar</taxon>
        <taxon>Alveolata</taxon>
        <taxon>Ciliophora</taxon>
        <taxon>Intramacronucleata</taxon>
        <taxon>Spirotrichea</taxon>
        <taxon>Stichotrichia</taxon>
        <taxon>Sporadotrichida</taxon>
        <taxon>Halteriidae</taxon>
        <taxon>Halteria</taxon>
    </lineage>
</organism>
<evidence type="ECO:0000256" key="2">
    <source>
        <dbReference type="SAM" id="SignalP"/>
    </source>
</evidence>
<dbReference type="EMBL" id="RRYP01009474">
    <property type="protein sequence ID" value="TNV79040.1"/>
    <property type="molecule type" value="Genomic_DNA"/>
</dbReference>
<dbReference type="InterPro" id="IPR033124">
    <property type="entry name" value="Ser_caboxypep_his_AS"/>
</dbReference>
<dbReference type="SUPFAM" id="SSF53474">
    <property type="entry name" value="alpha/beta-Hydrolases"/>
    <property type="match status" value="1"/>
</dbReference>
<dbReference type="Gene3D" id="3.40.50.12670">
    <property type="match status" value="1"/>
</dbReference>
<dbReference type="OrthoDB" id="443318at2759"/>
<dbReference type="GO" id="GO:0006508">
    <property type="term" value="P:proteolysis"/>
    <property type="evidence" value="ECO:0007669"/>
    <property type="project" value="InterPro"/>
</dbReference>
<dbReference type="PANTHER" id="PTHR11802">
    <property type="entry name" value="SERINE PROTEASE FAMILY S10 SERINE CARBOXYPEPTIDASE"/>
    <property type="match status" value="1"/>
</dbReference>
<dbReference type="Pfam" id="PF00450">
    <property type="entry name" value="Peptidase_S10"/>
    <property type="match status" value="1"/>
</dbReference>
<comment type="similarity">
    <text evidence="1">Belongs to the peptidase S10 family.</text>
</comment>
<evidence type="ECO:0000313" key="4">
    <source>
        <dbReference type="Proteomes" id="UP000785679"/>
    </source>
</evidence>
<evidence type="ECO:0000256" key="1">
    <source>
        <dbReference type="ARBA" id="ARBA00009431"/>
    </source>
</evidence>
<name>A0A8J8T245_HALGN</name>
<dbReference type="FunFam" id="3.40.50.12670:FF:000002">
    <property type="entry name" value="Carboxypeptidase"/>
    <property type="match status" value="1"/>
</dbReference>
<dbReference type="PRINTS" id="PR00724">
    <property type="entry name" value="CRBOXYPTASEC"/>
</dbReference>
<keyword evidence="2" id="KW-0732">Signal</keyword>
<dbReference type="InterPro" id="IPR029058">
    <property type="entry name" value="AB_hydrolase_fold"/>
</dbReference>
<feature type="signal peptide" evidence="2">
    <location>
        <begin position="1"/>
        <end position="16"/>
    </location>
</feature>